<feature type="compositionally biased region" description="Gly residues" evidence="5">
    <location>
        <begin position="408"/>
        <end position="422"/>
    </location>
</feature>
<dbReference type="GO" id="GO:0005524">
    <property type="term" value="F:ATP binding"/>
    <property type="evidence" value="ECO:0007669"/>
    <property type="project" value="UniProtKB-KW"/>
</dbReference>
<evidence type="ECO:0000256" key="2">
    <source>
        <dbReference type="ARBA" id="ARBA00022741"/>
    </source>
</evidence>
<feature type="domain" description="ABC transporter" evidence="6">
    <location>
        <begin position="7"/>
        <end position="261"/>
    </location>
</feature>
<dbReference type="InterPro" id="IPR050611">
    <property type="entry name" value="ABCF"/>
</dbReference>
<dbReference type="InterPro" id="IPR003439">
    <property type="entry name" value="ABC_transporter-like_ATP-bd"/>
</dbReference>
<accession>A0A919KMM3</accession>
<proteinExistence type="predicted"/>
<dbReference type="AlphaFoldDB" id="A0A919KMM3"/>
<keyword evidence="3" id="KW-0067">ATP-binding</keyword>
<dbReference type="SUPFAM" id="SSF52540">
    <property type="entry name" value="P-loop containing nucleoside triphosphate hydrolases"/>
    <property type="match status" value="2"/>
</dbReference>
<dbReference type="GO" id="GO:0016887">
    <property type="term" value="F:ATP hydrolysis activity"/>
    <property type="evidence" value="ECO:0007669"/>
    <property type="project" value="InterPro"/>
</dbReference>
<dbReference type="PANTHER" id="PTHR19211">
    <property type="entry name" value="ATP-BINDING TRANSPORT PROTEIN-RELATED"/>
    <property type="match status" value="1"/>
</dbReference>
<dbReference type="Gene3D" id="3.40.50.300">
    <property type="entry name" value="P-loop containing nucleotide triphosphate hydrolases"/>
    <property type="match status" value="2"/>
</dbReference>
<keyword evidence="8" id="KW-1185">Reference proteome</keyword>
<dbReference type="EMBL" id="BNAS01000001">
    <property type="protein sequence ID" value="GHH64720.1"/>
    <property type="molecule type" value="Genomic_DNA"/>
</dbReference>
<dbReference type="SMART" id="SM00382">
    <property type="entry name" value="AAA"/>
    <property type="match status" value="2"/>
</dbReference>
<feature type="region of interest" description="Disordered" evidence="5">
    <location>
        <begin position="406"/>
        <end position="428"/>
    </location>
</feature>
<reference evidence="7" key="2">
    <citation type="submission" date="2020-09" db="EMBL/GenBank/DDBJ databases">
        <authorList>
            <person name="Sun Q."/>
            <person name="Zhou Y."/>
        </authorList>
    </citation>
    <scope>NUCLEOTIDE SEQUENCE</scope>
    <source>
        <strain evidence="7">CGMCC 4.7398</strain>
    </source>
</reference>
<evidence type="ECO:0000313" key="7">
    <source>
        <dbReference type="EMBL" id="GHH64720.1"/>
    </source>
</evidence>
<dbReference type="PROSITE" id="PS50893">
    <property type="entry name" value="ABC_TRANSPORTER_2"/>
    <property type="match status" value="2"/>
</dbReference>
<feature type="coiled-coil region" evidence="4">
    <location>
        <begin position="257"/>
        <end position="291"/>
    </location>
</feature>
<feature type="domain" description="ABC transporter" evidence="6">
    <location>
        <begin position="342"/>
        <end position="572"/>
    </location>
</feature>
<dbReference type="InterPro" id="IPR003593">
    <property type="entry name" value="AAA+_ATPase"/>
</dbReference>
<gene>
    <name evidence="7" type="ORF">GCM10017772_01610</name>
</gene>
<evidence type="ECO:0000256" key="5">
    <source>
        <dbReference type="SAM" id="MobiDB-lite"/>
    </source>
</evidence>
<reference evidence="7" key="1">
    <citation type="journal article" date="2014" name="Int. J. Syst. Evol. Microbiol.">
        <title>Complete genome sequence of Corynebacterium casei LMG S-19264T (=DSM 44701T), isolated from a smear-ripened cheese.</title>
        <authorList>
            <consortium name="US DOE Joint Genome Institute (JGI-PGF)"/>
            <person name="Walter F."/>
            <person name="Albersmeier A."/>
            <person name="Kalinowski J."/>
            <person name="Ruckert C."/>
        </authorList>
    </citation>
    <scope>NUCLEOTIDE SEQUENCE</scope>
    <source>
        <strain evidence="7">CGMCC 4.7398</strain>
    </source>
</reference>
<sequence>MFSNPSVVLHDVTFAWPDGAVALDHVSGAFGRGRTGLTGLNGAGKSTLLRLVAGLLTPTSGRIVLSGTADYLPQRITLDASPHEIPSVRSGISRGPRGIEATVADLLGISPVVRALRAIESGDVDVAHFDAVGDDWDVEEHAVALLSATGLPTGLDRSVATLSGGEAVLTAITGVRLRQSSGSSAVALLDEPTNNLDGAARERLYELVRGWKGALVVVSHDLALLELMDDTAELRAGSLTTFGGPYSEYRAWLEVQQEAAAQALRSAEQTLRREKRQRIEAEERIAHSERKGRKDAANSKFVKAAINDRRNSAEKSQGARRGLLDDKVDAARAAVDQAERAVRDDDRISVDLPDPGVPAGRRLAVLRGADGREIVIQGPERIALTGPNGVGKTTLLERLLAGTAGNASGQGSGGAADGGGADGEPTAASGELLTDRKAYLPQRVDVLPDASAVLDAVREGAPHVPPGELRNRLARFLVRGAAVDRLVATLSGGERFRVTLARLLLADPPAQLLVLDEPTNNLDIASTDQLVDALSAYRGALLVVSHDGAFLERLGLDAEIHLDAAGNLTEERR</sequence>
<comment type="caution">
    <text evidence="7">The sequence shown here is derived from an EMBL/GenBank/DDBJ whole genome shotgun (WGS) entry which is preliminary data.</text>
</comment>
<evidence type="ECO:0000256" key="4">
    <source>
        <dbReference type="SAM" id="Coils"/>
    </source>
</evidence>
<keyword evidence="2" id="KW-0547">Nucleotide-binding</keyword>
<protein>
    <submittedName>
        <fullName evidence="7">ABC transporter</fullName>
    </submittedName>
</protein>
<keyword evidence="1" id="KW-0677">Repeat</keyword>
<evidence type="ECO:0000313" key="8">
    <source>
        <dbReference type="Proteomes" id="UP000627369"/>
    </source>
</evidence>
<evidence type="ECO:0000256" key="3">
    <source>
        <dbReference type="ARBA" id="ARBA00022840"/>
    </source>
</evidence>
<evidence type="ECO:0000259" key="6">
    <source>
        <dbReference type="PROSITE" id="PS50893"/>
    </source>
</evidence>
<dbReference type="Proteomes" id="UP000627369">
    <property type="component" value="Unassembled WGS sequence"/>
</dbReference>
<name>A0A919KMM3_9MICO</name>
<evidence type="ECO:0000256" key="1">
    <source>
        <dbReference type="ARBA" id="ARBA00022737"/>
    </source>
</evidence>
<dbReference type="Pfam" id="PF00005">
    <property type="entry name" value="ABC_tran"/>
    <property type="match status" value="2"/>
</dbReference>
<keyword evidence="4" id="KW-0175">Coiled coil</keyword>
<organism evidence="7 8">
    <name type="scientific">Promicromonospora soli</name>
    <dbReference type="NCBI Taxonomy" id="2035533"/>
    <lineage>
        <taxon>Bacteria</taxon>
        <taxon>Bacillati</taxon>
        <taxon>Actinomycetota</taxon>
        <taxon>Actinomycetes</taxon>
        <taxon>Micrococcales</taxon>
        <taxon>Promicromonosporaceae</taxon>
        <taxon>Promicromonospora</taxon>
    </lineage>
</organism>
<dbReference type="PANTHER" id="PTHR19211:SF6">
    <property type="entry name" value="BLL7188 PROTEIN"/>
    <property type="match status" value="1"/>
</dbReference>
<dbReference type="InterPro" id="IPR027417">
    <property type="entry name" value="P-loop_NTPase"/>
</dbReference>